<evidence type="ECO:0000313" key="2">
    <source>
        <dbReference type="Proteomes" id="UP000813349"/>
    </source>
</evidence>
<dbReference type="RefSeq" id="WP_072203757.1">
    <property type="nucleotide sequence ID" value="NZ_CP058637.1"/>
</dbReference>
<dbReference type="AlphaFoldDB" id="A0ABD4RA87"/>
<organism evidence="1 2">
    <name type="scientific">Enterobacter roggenkampii</name>
    <dbReference type="NCBI Taxonomy" id="1812935"/>
    <lineage>
        <taxon>Bacteria</taxon>
        <taxon>Pseudomonadati</taxon>
        <taxon>Pseudomonadota</taxon>
        <taxon>Gammaproteobacteria</taxon>
        <taxon>Enterobacterales</taxon>
        <taxon>Enterobacteriaceae</taxon>
        <taxon>Enterobacter</taxon>
        <taxon>Enterobacter cloacae complex</taxon>
    </lineage>
</organism>
<accession>A0ABD4RA87</accession>
<comment type="caution">
    <text evidence="1">The sequence shown here is derived from an EMBL/GenBank/DDBJ whole genome shotgun (WGS) entry which is preliminary data.</text>
</comment>
<protein>
    <recommendedName>
        <fullName evidence="3">Large exoprotein involved in heme utilization or adhesion of ShlA/HecA/FhaA family</fullName>
    </recommendedName>
</protein>
<reference evidence="1 2" key="1">
    <citation type="journal article" date="2021" name="Clin. Infect. Dis.">
        <title>Rapid development of cefiderocol resistance in carbapenem-resistant Enterobacter cloacae during therapy is associated with heterogeneous mutations in the catecholate siderophore receptor cira.</title>
        <authorList>
            <person name="Klein S."/>
            <person name="Boutin S."/>
            <person name="Kocer K."/>
            <person name="Fiedler M.O."/>
            <person name="Storzinger D."/>
            <person name="Weigand M.A."/>
            <person name="Tan B."/>
            <person name="Richter D."/>
            <person name="Rupp C."/>
            <person name="Mieth M."/>
            <person name="Mehrabi A."/>
            <person name="Hackert T."/>
            <person name="Zimmermann S."/>
            <person name="Heeg K."/>
            <person name="Nurjadi D."/>
        </authorList>
    </citation>
    <scope>NUCLEOTIDE SEQUENCE [LARGE SCALE GENOMIC DNA]</scope>
    <source>
        <strain evidence="1 2">BK34275</strain>
    </source>
</reference>
<dbReference type="Proteomes" id="UP000813349">
    <property type="component" value="Unassembled WGS sequence"/>
</dbReference>
<evidence type="ECO:0008006" key="3">
    <source>
        <dbReference type="Google" id="ProtNLM"/>
    </source>
</evidence>
<gene>
    <name evidence="1" type="ORF">J0A64_18460</name>
</gene>
<evidence type="ECO:0000313" key="1">
    <source>
        <dbReference type="EMBL" id="MBU3768573.1"/>
    </source>
</evidence>
<sequence length="227" mass="23162">MAEFAPERVVVENNNLASVLAAANAVKSGTTEKWQAEQQAAIKEAGSGGTPVSCQMAIAAMGTVLYGGILPEAIVISGVISAGAVCGVDYAMNGSVDPKNVIAAYWSGALTRYTGFESTVLINTGSSAIVSYLDGKNPFLYGTIGGLGGAICYGVGNKLIEQILGEVVNPMWKSLQWEDIGYGISQPYRLSPVPGIVGAAGGGVAGEVFNVVVDPSTPANNKNGASK</sequence>
<proteinExistence type="predicted"/>
<dbReference type="EMBL" id="JAFKCP010000013">
    <property type="protein sequence ID" value="MBU3768573.1"/>
    <property type="molecule type" value="Genomic_DNA"/>
</dbReference>
<name>A0ABD4RA87_9ENTR</name>